<dbReference type="Gene3D" id="3.20.20.140">
    <property type="entry name" value="Metal-dependent hydrolases"/>
    <property type="match status" value="1"/>
</dbReference>
<dbReference type="PANTHER" id="PTHR43434:SF1">
    <property type="entry name" value="PHOSPHOGLYCOLATE PHOSPHATASE"/>
    <property type="match status" value="1"/>
</dbReference>
<dbReference type="InterPro" id="IPR003141">
    <property type="entry name" value="Pol/His_phosphatase_N"/>
</dbReference>
<dbReference type="SFLD" id="SFLDS00003">
    <property type="entry name" value="Haloacid_Dehalogenase"/>
    <property type="match status" value="1"/>
</dbReference>
<evidence type="ECO:0000313" key="3">
    <source>
        <dbReference type="Proteomes" id="UP001631949"/>
    </source>
</evidence>
<dbReference type="InterPro" id="IPR023214">
    <property type="entry name" value="HAD_sf"/>
</dbReference>
<dbReference type="InterPro" id="IPR023198">
    <property type="entry name" value="PGP-like_dom2"/>
</dbReference>
<name>A0ABW9H0T7_9FIRM</name>
<gene>
    <name evidence="2" type="ORF">ACKQTC_08795</name>
</gene>
<sequence length="722" mass="78619">MGQVFKTIQITHAESQVSFDLPAGTVGFRLIFEADRRALMNVLLYDEEDRLRGQLMHFGQDAALWFGPTLALTSPHCLPLVGRTYTLFNPMMDPAEATRFIPFTVTAVAYDDRDRYEEDLTRPAEAREAVSWLGEADDAVGASGLDWWADALGHGGWLAGDFHTHTRASDGQSSQADNVQTARRYGLDFFAATDHSVYPTAWVDHEGVLVLPSVEVTTAFGHFNAHFSKGSPYKTRPLGTASPGEVEVLLHQAVRRQGAKLCLNHPFMAPWRMMLSAIPLETFAYIEIINDPTYKTASKANEKALRAWSAMWNGGVDLTGLGGSDAHLPLGDRYPQTRELTRLGNPITWVYARDGSLKALEAGLAAGHTTIARAGRPWLTVTKDAQGQSQASPPALTGRDLAPGVTLCCGLADEPVGVEKDPGRPEPAYHQWIIDGVIAAEREGASSTLVLPEDGHWVRVDWRSAEGELVATTNPIRWESAEEGKRLYTWHDLEKAMNPPVRGVVFDKDGTLMAFSDLWEKATEAFIDRVAGDKAPACRAAVGLVAGGGVMPDSPLASGTLAEIAQALSDHSPVPVSPADLHDQYKAYMTAHPESIQPIEGLRPLLDHLRDRGIRMAVMTSDDADLTHEALRLLGVDHYFDMVISGDRYPAKPRAAGLLAFRDQAGISLDEMVFVGDSCRDMRLGALCQRCYALSGTVSAEDILVDLADDLVPNLAALVPLI</sequence>
<dbReference type="PANTHER" id="PTHR43434">
    <property type="entry name" value="PHOSPHOGLYCOLATE PHOSPHATASE"/>
    <property type="match status" value="1"/>
</dbReference>
<comment type="caution">
    <text evidence="2">The sequence shown here is derived from an EMBL/GenBank/DDBJ whole genome shotgun (WGS) entry which is preliminary data.</text>
</comment>
<proteinExistence type="predicted"/>
<dbReference type="SUPFAM" id="SSF89550">
    <property type="entry name" value="PHP domain-like"/>
    <property type="match status" value="1"/>
</dbReference>
<dbReference type="InterPro" id="IPR050155">
    <property type="entry name" value="HAD-like_hydrolase_sf"/>
</dbReference>
<reference evidence="2 3" key="1">
    <citation type="journal article" date="2016" name="Int. J. Syst. Evol. Microbiol.">
        <title>Peptococcus simiae sp. nov., isolated from rhesus macaque faeces and emended description of the genus Peptococcus.</title>
        <authorList>
            <person name="Shkoporov A.N."/>
            <person name="Efimov B.A."/>
            <person name="Kondova I."/>
            <person name="Ouwerling B."/>
            <person name="Chaplin A.V."/>
            <person name="Shcherbakova V.A."/>
            <person name="Langermans J.A.M."/>
        </authorList>
    </citation>
    <scope>NUCLEOTIDE SEQUENCE [LARGE SCALE GENOMIC DNA]</scope>
    <source>
        <strain evidence="2 3">M108</strain>
    </source>
</reference>
<dbReference type="SMART" id="SM00481">
    <property type="entry name" value="POLIIIAc"/>
    <property type="match status" value="1"/>
</dbReference>
<keyword evidence="3" id="KW-1185">Reference proteome</keyword>
<dbReference type="SUPFAM" id="SSF56784">
    <property type="entry name" value="HAD-like"/>
    <property type="match status" value="1"/>
</dbReference>
<dbReference type="InterPro" id="IPR016195">
    <property type="entry name" value="Pol/histidinol_Pase-like"/>
</dbReference>
<accession>A0ABW9H0T7</accession>
<dbReference type="Proteomes" id="UP001631949">
    <property type="component" value="Unassembled WGS sequence"/>
</dbReference>
<dbReference type="InterPro" id="IPR036412">
    <property type="entry name" value="HAD-like_sf"/>
</dbReference>
<dbReference type="SFLD" id="SFLDG01129">
    <property type="entry name" value="C1.5:_HAD__Beta-PGM__Phosphata"/>
    <property type="match status" value="1"/>
</dbReference>
<evidence type="ECO:0000313" key="2">
    <source>
        <dbReference type="EMBL" id="MFM9414462.1"/>
    </source>
</evidence>
<dbReference type="NCBIfam" id="NF038032">
    <property type="entry name" value="CehA_McbA_metalo"/>
    <property type="match status" value="1"/>
</dbReference>
<evidence type="ECO:0000259" key="1">
    <source>
        <dbReference type="SMART" id="SM00481"/>
    </source>
</evidence>
<feature type="domain" description="Polymerase/histidinol phosphatase N-terminal" evidence="1">
    <location>
        <begin position="160"/>
        <end position="220"/>
    </location>
</feature>
<dbReference type="Gene3D" id="3.40.50.1000">
    <property type="entry name" value="HAD superfamily/HAD-like"/>
    <property type="match status" value="1"/>
</dbReference>
<protein>
    <submittedName>
        <fullName evidence="2">CehA/McbA family metallohydrolase</fullName>
    </submittedName>
</protein>
<dbReference type="RefSeq" id="WP_408978067.1">
    <property type="nucleotide sequence ID" value="NZ_JBJUVG010000018.1"/>
</dbReference>
<organism evidence="2 3">
    <name type="scientific">Peptococcus simiae</name>
    <dbReference type="NCBI Taxonomy" id="1643805"/>
    <lineage>
        <taxon>Bacteria</taxon>
        <taxon>Bacillati</taxon>
        <taxon>Bacillota</taxon>
        <taxon>Clostridia</taxon>
        <taxon>Eubacteriales</taxon>
        <taxon>Peptococcaceae</taxon>
        <taxon>Peptococcus</taxon>
    </lineage>
</organism>
<dbReference type="EMBL" id="JBJUVG010000018">
    <property type="protein sequence ID" value="MFM9414462.1"/>
    <property type="molecule type" value="Genomic_DNA"/>
</dbReference>
<dbReference type="Pfam" id="PF00702">
    <property type="entry name" value="Hydrolase"/>
    <property type="match status" value="1"/>
</dbReference>
<dbReference type="Gene3D" id="1.10.150.240">
    <property type="entry name" value="Putative phosphatase, domain 2"/>
    <property type="match status" value="1"/>
</dbReference>